<protein>
    <submittedName>
        <fullName evidence="2">Uncharacterized protein</fullName>
    </submittedName>
</protein>
<reference evidence="2 3" key="1">
    <citation type="submission" date="2019-05" db="EMBL/GenBank/DDBJ databases">
        <title>Another draft genome of Portunus trituberculatus and its Hox gene families provides insights of decapod evolution.</title>
        <authorList>
            <person name="Jeong J.-H."/>
            <person name="Song I."/>
            <person name="Kim S."/>
            <person name="Choi T."/>
            <person name="Kim D."/>
            <person name="Ryu S."/>
            <person name="Kim W."/>
        </authorList>
    </citation>
    <scope>NUCLEOTIDE SEQUENCE [LARGE SCALE GENOMIC DNA]</scope>
    <source>
        <tissue evidence="2">Muscle</tissue>
    </source>
</reference>
<evidence type="ECO:0000313" key="2">
    <source>
        <dbReference type="EMBL" id="MPC52931.1"/>
    </source>
</evidence>
<dbReference type="EMBL" id="VSRR010011260">
    <property type="protein sequence ID" value="MPC52931.1"/>
    <property type="molecule type" value="Genomic_DNA"/>
</dbReference>
<name>A0A5B7FZI7_PORTR</name>
<keyword evidence="1" id="KW-0472">Membrane</keyword>
<dbReference type="AlphaFoldDB" id="A0A5B7FZI7"/>
<evidence type="ECO:0000313" key="3">
    <source>
        <dbReference type="Proteomes" id="UP000324222"/>
    </source>
</evidence>
<comment type="caution">
    <text evidence="2">The sequence shown here is derived from an EMBL/GenBank/DDBJ whole genome shotgun (WGS) entry which is preliminary data.</text>
</comment>
<sequence>MLHSMLGIIDRDKLGREDTSRHQQLGKMDDAHELCCLPTGEGRTLRRALHDRFSLPHPLRPRPLATPVSRTYPCECRILETHLRIKAIQVKNTGCSWLSFARRWDEGHLPRCVRKGGTGVKCSASTMKSITLPLPPSVGLLLLFPIFLVLLFLCSHASAAYTFETSGVPKGTGT</sequence>
<keyword evidence="1" id="KW-1133">Transmembrane helix</keyword>
<feature type="transmembrane region" description="Helical" evidence="1">
    <location>
        <begin position="138"/>
        <end position="161"/>
    </location>
</feature>
<keyword evidence="1" id="KW-0812">Transmembrane</keyword>
<organism evidence="2 3">
    <name type="scientific">Portunus trituberculatus</name>
    <name type="common">Swimming crab</name>
    <name type="synonym">Neptunus trituberculatus</name>
    <dbReference type="NCBI Taxonomy" id="210409"/>
    <lineage>
        <taxon>Eukaryota</taxon>
        <taxon>Metazoa</taxon>
        <taxon>Ecdysozoa</taxon>
        <taxon>Arthropoda</taxon>
        <taxon>Crustacea</taxon>
        <taxon>Multicrustacea</taxon>
        <taxon>Malacostraca</taxon>
        <taxon>Eumalacostraca</taxon>
        <taxon>Eucarida</taxon>
        <taxon>Decapoda</taxon>
        <taxon>Pleocyemata</taxon>
        <taxon>Brachyura</taxon>
        <taxon>Eubrachyura</taxon>
        <taxon>Portunoidea</taxon>
        <taxon>Portunidae</taxon>
        <taxon>Portuninae</taxon>
        <taxon>Portunus</taxon>
    </lineage>
</organism>
<evidence type="ECO:0000256" key="1">
    <source>
        <dbReference type="SAM" id="Phobius"/>
    </source>
</evidence>
<dbReference type="Proteomes" id="UP000324222">
    <property type="component" value="Unassembled WGS sequence"/>
</dbReference>
<accession>A0A5B7FZI7</accession>
<gene>
    <name evidence="2" type="ORF">E2C01_046812</name>
</gene>
<keyword evidence="3" id="KW-1185">Reference proteome</keyword>
<proteinExistence type="predicted"/>